<keyword evidence="2" id="KW-1185">Reference proteome</keyword>
<reference evidence="1 2" key="1">
    <citation type="submission" date="2013-03" db="EMBL/GenBank/DDBJ databases">
        <title>Salinisphaera dokdonensis CL-ES53 Genome Sequencing.</title>
        <authorList>
            <person name="Li C."/>
            <person name="Lai Q."/>
            <person name="Shao Z."/>
        </authorList>
    </citation>
    <scope>NUCLEOTIDE SEQUENCE [LARGE SCALE GENOMIC DNA]</scope>
    <source>
        <strain evidence="1 2">CL-ES53</strain>
    </source>
</reference>
<organism evidence="1 2">
    <name type="scientific">Salinisphaera dokdonensis CL-ES53</name>
    <dbReference type="NCBI Taxonomy" id="1304272"/>
    <lineage>
        <taxon>Bacteria</taxon>
        <taxon>Pseudomonadati</taxon>
        <taxon>Pseudomonadota</taxon>
        <taxon>Gammaproteobacteria</taxon>
        <taxon>Salinisphaerales</taxon>
        <taxon>Salinisphaeraceae</taxon>
        <taxon>Salinisphaera</taxon>
    </lineage>
</organism>
<accession>A0ABV2B2S1</accession>
<dbReference type="Gene3D" id="1.10.490.110">
    <property type="entry name" value="Uncharacterized conserved protein DUF2267"/>
    <property type="match status" value="1"/>
</dbReference>
<gene>
    <name evidence="1" type="ORF">SADO_13143</name>
</gene>
<dbReference type="InterPro" id="IPR038282">
    <property type="entry name" value="DUF2267_sf"/>
</dbReference>
<protein>
    <submittedName>
        <fullName evidence="1">Uncharacterized protein</fullName>
    </submittedName>
</protein>
<evidence type="ECO:0000313" key="2">
    <source>
        <dbReference type="Proteomes" id="UP001460888"/>
    </source>
</evidence>
<dbReference type="Proteomes" id="UP001460888">
    <property type="component" value="Unassembled WGS sequence"/>
</dbReference>
<dbReference type="Pfam" id="PF10025">
    <property type="entry name" value="DUF2267"/>
    <property type="match status" value="1"/>
</dbReference>
<sequence>MRAHDVTIITMRTFAEYLSAEQIEAIASVLPAVFAEAFDAARGEKRPQAVETSLEAFEEQLVARAEVGHKTAGDVARAVARVLRTTLVEEKAQIKLELPHELDKLLESDESEALKKPAAAPT</sequence>
<name>A0ABV2B2S1_9GAMM</name>
<proteinExistence type="predicted"/>
<dbReference type="EMBL" id="APND01000004">
    <property type="protein sequence ID" value="MES1930202.1"/>
    <property type="molecule type" value="Genomic_DNA"/>
</dbReference>
<comment type="caution">
    <text evidence="1">The sequence shown here is derived from an EMBL/GenBank/DDBJ whole genome shotgun (WGS) entry which is preliminary data.</text>
</comment>
<evidence type="ECO:0000313" key="1">
    <source>
        <dbReference type="EMBL" id="MES1930202.1"/>
    </source>
</evidence>
<dbReference type="InterPro" id="IPR018727">
    <property type="entry name" value="DUF2267"/>
</dbReference>